<dbReference type="Proteomes" id="UP000821853">
    <property type="component" value="Unassembled WGS sequence"/>
</dbReference>
<evidence type="ECO:0000313" key="1">
    <source>
        <dbReference type="EMBL" id="KAH9378180.1"/>
    </source>
</evidence>
<dbReference type="AlphaFoldDB" id="A0A9J6GV82"/>
<name>A0A9J6GV82_HAELO</name>
<gene>
    <name evidence="1" type="ORF">HPB48_015990</name>
</gene>
<protein>
    <submittedName>
        <fullName evidence="1">Uncharacterized protein</fullName>
    </submittedName>
</protein>
<organism evidence="1 2">
    <name type="scientific">Haemaphysalis longicornis</name>
    <name type="common">Bush tick</name>
    <dbReference type="NCBI Taxonomy" id="44386"/>
    <lineage>
        <taxon>Eukaryota</taxon>
        <taxon>Metazoa</taxon>
        <taxon>Ecdysozoa</taxon>
        <taxon>Arthropoda</taxon>
        <taxon>Chelicerata</taxon>
        <taxon>Arachnida</taxon>
        <taxon>Acari</taxon>
        <taxon>Parasitiformes</taxon>
        <taxon>Ixodida</taxon>
        <taxon>Ixodoidea</taxon>
        <taxon>Ixodidae</taxon>
        <taxon>Haemaphysalinae</taxon>
        <taxon>Haemaphysalis</taxon>
    </lineage>
</organism>
<accession>A0A9J6GV82</accession>
<dbReference type="EMBL" id="JABSTR010000008">
    <property type="protein sequence ID" value="KAH9378180.1"/>
    <property type="molecule type" value="Genomic_DNA"/>
</dbReference>
<proteinExistence type="predicted"/>
<evidence type="ECO:0000313" key="2">
    <source>
        <dbReference type="Proteomes" id="UP000821853"/>
    </source>
</evidence>
<comment type="caution">
    <text evidence="1">The sequence shown here is derived from an EMBL/GenBank/DDBJ whole genome shotgun (WGS) entry which is preliminary data.</text>
</comment>
<sequence length="113" mass="13180">MLYDNKWLKLTKKETANLCGRLDLGNLKKSAKESKQLCRSPWFWVKTHKPEKPFRVIIEDKGTWQRHVAKYLQLHLAKLPVQDPFMNKGSEEVIQLLKESEPVTCASVDVKDM</sequence>
<reference evidence="1 2" key="1">
    <citation type="journal article" date="2020" name="Cell">
        <title>Large-Scale Comparative Analyses of Tick Genomes Elucidate Their Genetic Diversity and Vector Capacities.</title>
        <authorList>
            <consortium name="Tick Genome and Microbiome Consortium (TIGMIC)"/>
            <person name="Jia N."/>
            <person name="Wang J."/>
            <person name="Shi W."/>
            <person name="Du L."/>
            <person name="Sun Y."/>
            <person name="Zhan W."/>
            <person name="Jiang J.F."/>
            <person name="Wang Q."/>
            <person name="Zhang B."/>
            <person name="Ji P."/>
            <person name="Bell-Sakyi L."/>
            <person name="Cui X.M."/>
            <person name="Yuan T.T."/>
            <person name="Jiang B.G."/>
            <person name="Yang W.F."/>
            <person name="Lam T.T."/>
            <person name="Chang Q.C."/>
            <person name="Ding S.J."/>
            <person name="Wang X.J."/>
            <person name="Zhu J.G."/>
            <person name="Ruan X.D."/>
            <person name="Zhao L."/>
            <person name="Wei J.T."/>
            <person name="Ye R.Z."/>
            <person name="Que T.C."/>
            <person name="Du C.H."/>
            <person name="Zhou Y.H."/>
            <person name="Cheng J.X."/>
            <person name="Dai P.F."/>
            <person name="Guo W.B."/>
            <person name="Han X.H."/>
            <person name="Huang E.J."/>
            <person name="Li L.F."/>
            <person name="Wei W."/>
            <person name="Gao Y.C."/>
            <person name="Liu J.Z."/>
            <person name="Shao H.Z."/>
            <person name="Wang X."/>
            <person name="Wang C.C."/>
            <person name="Yang T.C."/>
            <person name="Huo Q.B."/>
            <person name="Li W."/>
            <person name="Chen H.Y."/>
            <person name="Chen S.E."/>
            <person name="Zhou L.G."/>
            <person name="Ni X.B."/>
            <person name="Tian J.H."/>
            <person name="Sheng Y."/>
            <person name="Liu T."/>
            <person name="Pan Y.S."/>
            <person name="Xia L.Y."/>
            <person name="Li J."/>
            <person name="Zhao F."/>
            <person name="Cao W.C."/>
        </authorList>
    </citation>
    <scope>NUCLEOTIDE SEQUENCE [LARGE SCALE GENOMIC DNA]</scope>
    <source>
        <strain evidence="1">HaeL-2018</strain>
    </source>
</reference>
<keyword evidence="2" id="KW-1185">Reference proteome</keyword>
<dbReference type="VEuPathDB" id="VectorBase:HLOH_050551"/>